<evidence type="ECO:0000256" key="4">
    <source>
        <dbReference type="ARBA" id="ARBA00023306"/>
    </source>
</evidence>
<accession>A0A6J7R9P4</accession>
<dbReference type="AlphaFoldDB" id="A0A6J7R9P4"/>
<dbReference type="SUPFAM" id="SSF46785">
    <property type="entry name" value="Winged helix' DNA-binding domain"/>
    <property type="match status" value="2"/>
</dbReference>
<keyword evidence="2" id="KW-0132">Cell division</keyword>
<organism evidence="7">
    <name type="scientific">freshwater metagenome</name>
    <dbReference type="NCBI Taxonomy" id="449393"/>
    <lineage>
        <taxon>unclassified sequences</taxon>
        <taxon>metagenomes</taxon>
        <taxon>ecological metagenomes</taxon>
    </lineage>
</organism>
<dbReference type="Gene3D" id="1.10.10.10">
    <property type="entry name" value="Winged helix-like DNA-binding domain superfamily/Winged helix DNA-binding domain"/>
    <property type="match status" value="2"/>
</dbReference>
<dbReference type="PANTHER" id="PTHR34298:SF2">
    <property type="entry name" value="SEGREGATION AND CONDENSATION PROTEIN B"/>
    <property type="match status" value="1"/>
</dbReference>
<dbReference type="PIRSF" id="PIRSF019345">
    <property type="entry name" value="ScpB"/>
    <property type="match status" value="1"/>
</dbReference>
<proteinExistence type="predicted"/>
<sequence length="190" mass="20305">MKANELTCALEAVLTVALEPVDAKSLSDLTGAALDDVTTALETIQQDLITSNRGFVLVELASGWRLQTNPSVADVVQKFAQREVSARLSTAALETLAIVAYRQPVSRAQIAALRGVNVDGVVRLLEQRGYIDIVGMADGPGQAILYGTSEIFLDRLGLSSLTQLPRPETLLPDSEEAVRLADDLTDSPTT</sequence>
<evidence type="ECO:0000256" key="3">
    <source>
        <dbReference type="ARBA" id="ARBA00022829"/>
    </source>
</evidence>
<evidence type="ECO:0000256" key="2">
    <source>
        <dbReference type="ARBA" id="ARBA00022618"/>
    </source>
</evidence>
<protein>
    <submittedName>
        <fullName evidence="7">Unannotated protein</fullName>
    </submittedName>
</protein>
<dbReference type="GO" id="GO:0051304">
    <property type="term" value="P:chromosome separation"/>
    <property type="evidence" value="ECO:0007669"/>
    <property type="project" value="InterPro"/>
</dbReference>
<name>A0A6J7R9P4_9ZZZZ</name>
<dbReference type="NCBIfam" id="TIGR00281">
    <property type="entry name" value="SMC-Scp complex subunit ScpB"/>
    <property type="match status" value="1"/>
</dbReference>
<keyword evidence="3" id="KW-0159">Chromosome partition</keyword>
<dbReference type="EMBL" id="CAFABE010000097">
    <property type="protein sequence ID" value="CAB4833596.1"/>
    <property type="molecule type" value="Genomic_DNA"/>
</dbReference>
<evidence type="ECO:0000313" key="5">
    <source>
        <dbReference type="EMBL" id="CAB4833596.1"/>
    </source>
</evidence>
<dbReference type="PANTHER" id="PTHR34298">
    <property type="entry name" value="SEGREGATION AND CONDENSATION PROTEIN B"/>
    <property type="match status" value="1"/>
</dbReference>
<dbReference type="Pfam" id="PF04079">
    <property type="entry name" value="SMC_ScpB"/>
    <property type="match status" value="1"/>
</dbReference>
<keyword evidence="4" id="KW-0131">Cell cycle</keyword>
<evidence type="ECO:0000313" key="6">
    <source>
        <dbReference type="EMBL" id="CAB4884459.1"/>
    </source>
</evidence>
<dbReference type="GO" id="GO:0051301">
    <property type="term" value="P:cell division"/>
    <property type="evidence" value="ECO:0007669"/>
    <property type="project" value="UniProtKB-KW"/>
</dbReference>
<evidence type="ECO:0000256" key="1">
    <source>
        <dbReference type="ARBA" id="ARBA00022490"/>
    </source>
</evidence>
<dbReference type="InterPro" id="IPR036390">
    <property type="entry name" value="WH_DNA-bd_sf"/>
</dbReference>
<dbReference type="InterPro" id="IPR036388">
    <property type="entry name" value="WH-like_DNA-bd_sf"/>
</dbReference>
<evidence type="ECO:0000313" key="7">
    <source>
        <dbReference type="EMBL" id="CAB5025408.1"/>
    </source>
</evidence>
<reference evidence="7" key="1">
    <citation type="submission" date="2020-05" db="EMBL/GenBank/DDBJ databases">
        <authorList>
            <person name="Chiriac C."/>
            <person name="Salcher M."/>
            <person name="Ghai R."/>
            <person name="Kavagutti S V."/>
        </authorList>
    </citation>
    <scope>NUCLEOTIDE SEQUENCE</scope>
</reference>
<gene>
    <name evidence="5" type="ORF">UFOPK3164_01495</name>
    <name evidence="6" type="ORF">UFOPK3427_01897</name>
    <name evidence="7" type="ORF">UFOPK4112_01175</name>
</gene>
<keyword evidence="1" id="KW-0963">Cytoplasm</keyword>
<dbReference type="EMBL" id="CAFBLT010000004">
    <property type="protein sequence ID" value="CAB4884459.1"/>
    <property type="molecule type" value="Genomic_DNA"/>
</dbReference>
<dbReference type="InterPro" id="IPR005234">
    <property type="entry name" value="ScpB_csome_segregation"/>
</dbReference>
<dbReference type="EMBL" id="CAFBPM010000011">
    <property type="protein sequence ID" value="CAB5025408.1"/>
    <property type="molecule type" value="Genomic_DNA"/>
</dbReference>